<gene>
    <name evidence="4" type="primary">yjiC_2</name>
    <name evidence="4" type="ORF">KSZ_79220</name>
</gene>
<proteinExistence type="inferred from homology"/>
<dbReference type="RefSeq" id="WP_201367478.1">
    <property type="nucleotide sequence ID" value="NZ_BNJJ01000054.1"/>
</dbReference>
<dbReference type="EMBL" id="BNJJ01000054">
    <property type="protein sequence ID" value="GHO89916.1"/>
    <property type="molecule type" value="Genomic_DNA"/>
</dbReference>
<keyword evidence="2" id="KW-0808">Transferase</keyword>
<dbReference type="InterPro" id="IPR006326">
    <property type="entry name" value="UDPGT_MGT-like"/>
</dbReference>
<evidence type="ECO:0000256" key="1">
    <source>
        <dbReference type="ARBA" id="ARBA00009995"/>
    </source>
</evidence>
<reference evidence="4 5" key="1">
    <citation type="journal article" date="2021" name="Int. J. Syst. Evol. Microbiol.">
        <title>Reticulibacter mediterranei gen. nov., sp. nov., within the new family Reticulibacteraceae fam. nov., and Ktedonospora formicarum gen. nov., sp. nov., Ktedonobacter robiniae sp. nov., Dictyobacter formicarum sp. nov. and Dictyobacter arantiisoli sp. nov., belonging to the class Ktedonobacteria.</title>
        <authorList>
            <person name="Yabe S."/>
            <person name="Zheng Y."/>
            <person name="Wang C.M."/>
            <person name="Sakai Y."/>
            <person name="Abe K."/>
            <person name="Yokota A."/>
            <person name="Donadio S."/>
            <person name="Cavaletti L."/>
            <person name="Monciardini P."/>
        </authorList>
    </citation>
    <scope>NUCLEOTIDE SEQUENCE [LARGE SCALE GENOMIC DNA]</scope>
    <source>
        <strain evidence="4 5">SOSP1-9</strain>
    </source>
</reference>
<dbReference type="CDD" id="cd03784">
    <property type="entry name" value="GT1_Gtf-like"/>
    <property type="match status" value="1"/>
</dbReference>
<evidence type="ECO:0000256" key="2">
    <source>
        <dbReference type="ARBA" id="ARBA00022679"/>
    </source>
</evidence>
<comment type="caution">
    <text evidence="4">The sequence shown here is derived from an EMBL/GenBank/DDBJ whole genome shotgun (WGS) entry which is preliminary data.</text>
</comment>
<organism evidence="4 5">
    <name type="scientific">Dictyobacter formicarum</name>
    <dbReference type="NCBI Taxonomy" id="2778368"/>
    <lineage>
        <taxon>Bacteria</taxon>
        <taxon>Bacillati</taxon>
        <taxon>Chloroflexota</taxon>
        <taxon>Ktedonobacteria</taxon>
        <taxon>Ktedonobacterales</taxon>
        <taxon>Dictyobacteraceae</taxon>
        <taxon>Dictyobacter</taxon>
    </lineage>
</organism>
<dbReference type="Gene3D" id="3.40.50.2000">
    <property type="entry name" value="Glycogen Phosphorylase B"/>
    <property type="match status" value="2"/>
</dbReference>
<evidence type="ECO:0000313" key="5">
    <source>
        <dbReference type="Proteomes" id="UP000635565"/>
    </source>
</evidence>
<feature type="domain" description="Erythromycin biosynthesis protein CIII-like C-terminal" evidence="3">
    <location>
        <begin position="270"/>
        <end position="373"/>
    </location>
</feature>
<dbReference type="Proteomes" id="UP000635565">
    <property type="component" value="Unassembled WGS sequence"/>
</dbReference>
<dbReference type="NCBIfam" id="TIGR01426">
    <property type="entry name" value="MGT"/>
    <property type="match status" value="1"/>
</dbReference>
<dbReference type="PANTHER" id="PTHR48050">
    <property type="entry name" value="STEROL 3-BETA-GLUCOSYLTRANSFERASE"/>
    <property type="match status" value="1"/>
</dbReference>
<keyword evidence="5" id="KW-1185">Reference proteome</keyword>
<evidence type="ECO:0000259" key="3">
    <source>
        <dbReference type="Pfam" id="PF06722"/>
    </source>
</evidence>
<dbReference type="SUPFAM" id="SSF53756">
    <property type="entry name" value="UDP-Glycosyltransferase/glycogen phosphorylase"/>
    <property type="match status" value="1"/>
</dbReference>
<evidence type="ECO:0000313" key="4">
    <source>
        <dbReference type="EMBL" id="GHO89916.1"/>
    </source>
</evidence>
<dbReference type="InterPro" id="IPR002213">
    <property type="entry name" value="UDP_glucos_trans"/>
</dbReference>
<dbReference type="InterPro" id="IPR050426">
    <property type="entry name" value="Glycosyltransferase_28"/>
</dbReference>
<sequence length="403" mass="44531">MTKYAFLNVPAYGHVNPTLAVAHELVARGEQVSYYLTDTFRASIEATGAIFKPYQMAEMRPPEGAVRPQGINISHLLGMLLRTSASILPQVLDRLREEQPDCIIYDFMCPAGYLAAQILHIPAINLRPSYVPSKEMMSRGPFARAQAPGAEMTALQEQLDELCASYGIPSIRPMDIWTHHEELNICFIPRAFQPGGDSLDERFVFVGPSIFMRQDAPAFELKRAEGQPTLYISLGTVMNNRPDFFRLCFEAFAHQPWHVVMAHGTRLDMAALGPVPENFQVAPYLPQLEVLQQTSVFITHGGMNSTMESLFYGVPLIVVPQQPEQALTGQRVSELGLGTALKSDELSTIVLQQAVARVSSDPAIRANVQAMQQTVRNCGGYRQAVDAITNFAATHPRNSTTLA</sequence>
<dbReference type="Pfam" id="PF06722">
    <property type="entry name" value="EryCIII-like_C"/>
    <property type="match status" value="1"/>
</dbReference>
<dbReference type="PANTHER" id="PTHR48050:SF13">
    <property type="entry name" value="STEROL 3-BETA-GLUCOSYLTRANSFERASE UGT80A2"/>
    <property type="match status" value="1"/>
</dbReference>
<accession>A0ABQ3VW22</accession>
<name>A0ABQ3VW22_9CHLR</name>
<comment type="similarity">
    <text evidence="1">Belongs to the UDP-glycosyltransferase family.</text>
</comment>
<protein>
    <submittedName>
        <fullName evidence="4">UDP-glucosyltransferase YjiC</fullName>
    </submittedName>
</protein>
<dbReference type="InterPro" id="IPR010610">
    <property type="entry name" value="EryCIII-like_C"/>
</dbReference>